<dbReference type="InterPro" id="IPR051531">
    <property type="entry name" value="N-acetyltransferase"/>
</dbReference>
<dbReference type="InterPro" id="IPR000182">
    <property type="entry name" value="GNAT_dom"/>
</dbReference>
<proteinExistence type="predicted"/>
<dbReference type="PROSITE" id="PS51186">
    <property type="entry name" value="GNAT"/>
    <property type="match status" value="1"/>
</dbReference>
<dbReference type="GO" id="GO:0016747">
    <property type="term" value="F:acyltransferase activity, transferring groups other than amino-acyl groups"/>
    <property type="evidence" value="ECO:0007669"/>
    <property type="project" value="InterPro"/>
</dbReference>
<dbReference type="OrthoDB" id="4142102at2"/>
<feature type="region of interest" description="Disordered" evidence="1">
    <location>
        <begin position="37"/>
        <end position="60"/>
    </location>
</feature>
<protein>
    <submittedName>
        <fullName evidence="3">RimJ/RimL family protein N-acetyltransferase</fullName>
    </submittedName>
</protein>
<evidence type="ECO:0000256" key="1">
    <source>
        <dbReference type="SAM" id="MobiDB-lite"/>
    </source>
</evidence>
<accession>A0A4R6DNK7</accession>
<evidence type="ECO:0000313" key="3">
    <source>
        <dbReference type="EMBL" id="TDN46556.1"/>
    </source>
</evidence>
<evidence type="ECO:0000259" key="2">
    <source>
        <dbReference type="PROSITE" id="PS51186"/>
    </source>
</evidence>
<feature type="domain" description="N-acetyltransferase" evidence="2">
    <location>
        <begin position="94"/>
        <end position="194"/>
    </location>
</feature>
<dbReference type="PANTHER" id="PTHR43792">
    <property type="entry name" value="GNAT FAMILY, PUTATIVE (AFU_ORTHOLOGUE AFUA_3G00765)-RELATED-RELATED"/>
    <property type="match status" value="1"/>
</dbReference>
<reference evidence="3 4" key="1">
    <citation type="submission" date="2019-03" db="EMBL/GenBank/DDBJ databases">
        <title>Genomic analyses of the natural microbiome of Caenorhabditis elegans.</title>
        <authorList>
            <person name="Samuel B."/>
        </authorList>
    </citation>
    <scope>NUCLEOTIDE SEQUENCE [LARGE SCALE GENOMIC DNA]</scope>
    <source>
        <strain evidence="3 4">JUb65</strain>
    </source>
</reference>
<dbReference type="PANTHER" id="PTHR43792:SF1">
    <property type="entry name" value="N-ACETYLTRANSFERASE DOMAIN-CONTAINING PROTEIN"/>
    <property type="match status" value="1"/>
</dbReference>
<keyword evidence="3" id="KW-0808">Transferase</keyword>
<name>A0A4R6DNK7_9MICO</name>
<comment type="caution">
    <text evidence="3">The sequence shown here is derived from an EMBL/GenBank/DDBJ whole genome shotgun (WGS) entry which is preliminary data.</text>
</comment>
<evidence type="ECO:0000313" key="4">
    <source>
        <dbReference type="Proteomes" id="UP000295764"/>
    </source>
</evidence>
<feature type="region of interest" description="Disordered" evidence="1">
    <location>
        <begin position="173"/>
        <end position="194"/>
    </location>
</feature>
<sequence>MSAPARLPSTIRTPRLVLGGWTDEDAGWYADLVAERSASAARRGEPPTPRTAGRPGHDAATASVRSLAATVGTPLPLHPVRLPGTGAETGSGTGTALGYCGLVVGRSTAAEPELAYEFLEAAHGHGYATEAARAVVAAARSAGYTRLWATIRAWNAPSFAVAGRLGFVRDPAATAAHPEPDDGRGEQVWNRLEL</sequence>
<organism evidence="3 4">
    <name type="scientific">Curtobacterium flaccumfaciens</name>
    <dbReference type="NCBI Taxonomy" id="2035"/>
    <lineage>
        <taxon>Bacteria</taxon>
        <taxon>Bacillati</taxon>
        <taxon>Actinomycetota</taxon>
        <taxon>Actinomycetes</taxon>
        <taxon>Micrococcales</taxon>
        <taxon>Microbacteriaceae</taxon>
        <taxon>Curtobacterium</taxon>
    </lineage>
</organism>
<dbReference type="InterPro" id="IPR016181">
    <property type="entry name" value="Acyl_CoA_acyltransferase"/>
</dbReference>
<dbReference type="EMBL" id="SNVW01000001">
    <property type="protein sequence ID" value="TDN46556.1"/>
    <property type="molecule type" value="Genomic_DNA"/>
</dbReference>
<dbReference type="Gene3D" id="3.40.630.30">
    <property type="match status" value="1"/>
</dbReference>
<dbReference type="RefSeq" id="WP_133518413.1">
    <property type="nucleotide sequence ID" value="NZ_SNVW01000001.1"/>
</dbReference>
<gene>
    <name evidence="3" type="ORF">EDF64_101422</name>
</gene>
<dbReference type="SUPFAM" id="SSF55729">
    <property type="entry name" value="Acyl-CoA N-acyltransferases (Nat)"/>
    <property type="match status" value="1"/>
</dbReference>
<dbReference type="Proteomes" id="UP000295764">
    <property type="component" value="Unassembled WGS sequence"/>
</dbReference>
<dbReference type="Pfam" id="PF13302">
    <property type="entry name" value="Acetyltransf_3"/>
    <property type="match status" value="1"/>
</dbReference>
<dbReference type="AlphaFoldDB" id="A0A4R6DNK7"/>